<dbReference type="Pfam" id="PF00300">
    <property type="entry name" value="His_Phos_1"/>
    <property type="match status" value="1"/>
</dbReference>
<dbReference type="InterPro" id="IPR050275">
    <property type="entry name" value="PGM_Phosphatase"/>
</dbReference>
<dbReference type="Proteomes" id="UP001165524">
    <property type="component" value="Unassembled WGS sequence"/>
</dbReference>
<dbReference type="EMBL" id="JALKII010000001">
    <property type="protein sequence ID" value="MCK0536677.1"/>
    <property type="molecule type" value="Genomic_DNA"/>
</dbReference>
<dbReference type="SMART" id="SM00855">
    <property type="entry name" value="PGAM"/>
    <property type="match status" value="1"/>
</dbReference>
<protein>
    <submittedName>
        <fullName evidence="1">Histidine phosphatase family protein</fullName>
    </submittedName>
</protein>
<evidence type="ECO:0000313" key="1">
    <source>
        <dbReference type="EMBL" id="MCK0536677.1"/>
    </source>
</evidence>
<keyword evidence="2" id="KW-1185">Reference proteome</keyword>
<sequence>MAEFYLVRHGQASFGAANYDQLSPLGHQQSQWLGEYFAERNIHFDAMVTGELVRHRETAEGICRGMGYELEADVRAGLNEFDFQAVVSACIQQHPEMCPVEGAPRSAFYRLLKIAMQKWREEALTGELPETWAHFSERVAQVLAHLQQSYAEHERVLLVTSGGAIAMALKHILGTADETVVELNLQTRNAGVTQGFFNSRVIRLTAFNQVPHLDRPDRPGAITFS</sequence>
<gene>
    <name evidence="1" type="ORF">MU846_03055</name>
</gene>
<dbReference type="InterPro" id="IPR029033">
    <property type="entry name" value="His_PPase_superfam"/>
</dbReference>
<dbReference type="RefSeq" id="WP_246948224.1">
    <property type="nucleotide sequence ID" value="NZ_JALKII010000001.1"/>
</dbReference>
<organism evidence="1 2">
    <name type="scientific">Alcanivorax quisquiliarum</name>
    <dbReference type="NCBI Taxonomy" id="2933565"/>
    <lineage>
        <taxon>Bacteria</taxon>
        <taxon>Pseudomonadati</taxon>
        <taxon>Pseudomonadota</taxon>
        <taxon>Gammaproteobacteria</taxon>
        <taxon>Oceanospirillales</taxon>
        <taxon>Alcanivoracaceae</taxon>
        <taxon>Alcanivorax</taxon>
    </lineage>
</organism>
<dbReference type="CDD" id="cd07067">
    <property type="entry name" value="HP_PGM_like"/>
    <property type="match status" value="1"/>
</dbReference>
<proteinExistence type="predicted"/>
<comment type="caution">
    <text evidence="1">The sequence shown here is derived from an EMBL/GenBank/DDBJ whole genome shotgun (WGS) entry which is preliminary data.</text>
</comment>
<evidence type="ECO:0000313" key="2">
    <source>
        <dbReference type="Proteomes" id="UP001165524"/>
    </source>
</evidence>
<dbReference type="InterPro" id="IPR013078">
    <property type="entry name" value="His_Pase_superF_clade-1"/>
</dbReference>
<dbReference type="SUPFAM" id="SSF53254">
    <property type="entry name" value="Phosphoglycerate mutase-like"/>
    <property type="match status" value="1"/>
</dbReference>
<name>A0ABT0E4C7_9GAMM</name>
<dbReference type="PANTHER" id="PTHR48100">
    <property type="entry name" value="BROAD-SPECIFICITY PHOSPHATASE YOR283W-RELATED"/>
    <property type="match status" value="1"/>
</dbReference>
<reference evidence="1" key="1">
    <citation type="submission" date="2022-04" db="EMBL/GenBank/DDBJ databases">
        <title>Alcanivorax sp. CY1518 draft genome sequence.</title>
        <authorList>
            <person name="Zhao G."/>
            <person name="An M."/>
        </authorList>
    </citation>
    <scope>NUCLEOTIDE SEQUENCE</scope>
    <source>
        <strain evidence="1">CY1518</strain>
    </source>
</reference>
<accession>A0ABT0E4C7</accession>
<dbReference type="Gene3D" id="3.40.50.1240">
    <property type="entry name" value="Phosphoglycerate mutase-like"/>
    <property type="match status" value="1"/>
</dbReference>
<dbReference type="PANTHER" id="PTHR48100:SF1">
    <property type="entry name" value="HISTIDINE PHOSPHATASE FAMILY PROTEIN-RELATED"/>
    <property type="match status" value="1"/>
</dbReference>